<dbReference type="InterPro" id="IPR005467">
    <property type="entry name" value="His_kinase_dom"/>
</dbReference>
<dbReference type="InterPro" id="IPR003660">
    <property type="entry name" value="HAMP_dom"/>
</dbReference>
<dbReference type="SMART" id="SM00304">
    <property type="entry name" value="HAMP"/>
    <property type="match status" value="1"/>
</dbReference>
<name>A0A916K9K7_9BACL</name>
<dbReference type="InterPro" id="IPR000014">
    <property type="entry name" value="PAS"/>
</dbReference>
<dbReference type="InterPro" id="IPR000700">
    <property type="entry name" value="PAS-assoc_C"/>
</dbReference>
<accession>A0A916K9K7</accession>
<dbReference type="InterPro" id="IPR003594">
    <property type="entry name" value="HATPase_dom"/>
</dbReference>
<dbReference type="Pfam" id="PF00512">
    <property type="entry name" value="HisKA"/>
    <property type="match status" value="1"/>
</dbReference>
<dbReference type="InterPro" id="IPR003661">
    <property type="entry name" value="HisK_dim/P_dom"/>
</dbReference>
<dbReference type="PROSITE" id="PS50112">
    <property type="entry name" value="PAS"/>
    <property type="match status" value="1"/>
</dbReference>
<dbReference type="CDD" id="cd00130">
    <property type="entry name" value="PAS"/>
    <property type="match status" value="1"/>
</dbReference>
<evidence type="ECO:0000256" key="2">
    <source>
        <dbReference type="ARBA" id="ARBA00022475"/>
    </source>
</evidence>
<dbReference type="SMART" id="SM00388">
    <property type="entry name" value="HisKA"/>
    <property type="match status" value="1"/>
</dbReference>
<dbReference type="PROSITE" id="PS50109">
    <property type="entry name" value="HIS_KIN"/>
    <property type="match status" value="1"/>
</dbReference>
<keyword evidence="6" id="KW-0067">ATP-binding</keyword>
<evidence type="ECO:0000313" key="13">
    <source>
        <dbReference type="Proteomes" id="UP000693672"/>
    </source>
</evidence>
<evidence type="ECO:0000256" key="4">
    <source>
        <dbReference type="ARBA" id="ARBA00022741"/>
    </source>
</evidence>
<evidence type="ECO:0000256" key="1">
    <source>
        <dbReference type="ARBA" id="ARBA00004236"/>
    </source>
</evidence>
<dbReference type="Pfam" id="PF08448">
    <property type="entry name" value="PAS_4"/>
    <property type="match status" value="1"/>
</dbReference>
<dbReference type="CDD" id="cd06225">
    <property type="entry name" value="HAMP"/>
    <property type="match status" value="1"/>
</dbReference>
<evidence type="ECO:0000259" key="8">
    <source>
        <dbReference type="PROSITE" id="PS50109"/>
    </source>
</evidence>
<dbReference type="SMART" id="SM00387">
    <property type="entry name" value="HATPase_c"/>
    <property type="match status" value="1"/>
</dbReference>
<dbReference type="GO" id="GO:0005524">
    <property type="term" value="F:ATP binding"/>
    <property type="evidence" value="ECO:0007669"/>
    <property type="project" value="UniProtKB-KW"/>
</dbReference>
<dbReference type="PROSITE" id="PS50885">
    <property type="entry name" value="HAMP"/>
    <property type="match status" value="1"/>
</dbReference>
<dbReference type="PANTHER" id="PTHR43065">
    <property type="entry name" value="SENSOR HISTIDINE KINASE"/>
    <property type="match status" value="1"/>
</dbReference>
<organism evidence="12 13">
    <name type="scientific">Paenibacillus solanacearum</name>
    <dbReference type="NCBI Taxonomy" id="2048548"/>
    <lineage>
        <taxon>Bacteria</taxon>
        <taxon>Bacillati</taxon>
        <taxon>Bacillota</taxon>
        <taxon>Bacilli</taxon>
        <taxon>Bacillales</taxon>
        <taxon>Paenibacillaceae</taxon>
        <taxon>Paenibacillus</taxon>
    </lineage>
</organism>
<dbReference type="GO" id="GO:0000155">
    <property type="term" value="F:phosphorelay sensor kinase activity"/>
    <property type="evidence" value="ECO:0007669"/>
    <property type="project" value="InterPro"/>
</dbReference>
<evidence type="ECO:0000259" key="11">
    <source>
        <dbReference type="PROSITE" id="PS50885"/>
    </source>
</evidence>
<evidence type="ECO:0000256" key="6">
    <source>
        <dbReference type="ARBA" id="ARBA00022840"/>
    </source>
</evidence>
<comment type="caution">
    <text evidence="12">The sequence shown here is derived from an EMBL/GenBank/DDBJ whole genome shotgun (WGS) entry which is preliminary data.</text>
</comment>
<gene>
    <name evidence="12" type="primary">sasA_30</name>
    <name evidence="12" type="ORF">PAESOLCIP111_06699</name>
</gene>
<evidence type="ECO:0000259" key="10">
    <source>
        <dbReference type="PROSITE" id="PS50113"/>
    </source>
</evidence>
<protein>
    <submittedName>
        <fullName evidence="12">Adaptive-response sensory-kinase SasA</fullName>
        <ecNumber evidence="12">2.7.-.-</ecNumber>
    </submittedName>
</protein>
<dbReference type="NCBIfam" id="TIGR00229">
    <property type="entry name" value="sensory_box"/>
    <property type="match status" value="1"/>
</dbReference>
<feature type="domain" description="Histidine kinase" evidence="8">
    <location>
        <begin position="550"/>
        <end position="755"/>
    </location>
</feature>
<dbReference type="Proteomes" id="UP000693672">
    <property type="component" value="Unassembled WGS sequence"/>
</dbReference>
<keyword evidence="3 12" id="KW-0808">Transferase</keyword>
<feature type="domain" description="PAS" evidence="9">
    <location>
        <begin position="413"/>
        <end position="482"/>
    </location>
</feature>
<proteinExistence type="predicted"/>
<dbReference type="Pfam" id="PF02518">
    <property type="entry name" value="HATPase_c"/>
    <property type="match status" value="1"/>
</dbReference>
<evidence type="ECO:0000256" key="7">
    <source>
        <dbReference type="ARBA" id="ARBA00023136"/>
    </source>
</evidence>
<keyword evidence="7" id="KW-0472">Membrane</keyword>
<dbReference type="GO" id="GO:0005886">
    <property type="term" value="C:plasma membrane"/>
    <property type="evidence" value="ECO:0007669"/>
    <property type="project" value="UniProtKB-SubCell"/>
</dbReference>
<evidence type="ECO:0000313" key="12">
    <source>
        <dbReference type="EMBL" id="CAG7653080.1"/>
    </source>
</evidence>
<dbReference type="Pfam" id="PF00672">
    <property type="entry name" value="HAMP"/>
    <property type="match status" value="1"/>
</dbReference>
<evidence type="ECO:0000259" key="9">
    <source>
        <dbReference type="PROSITE" id="PS50112"/>
    </source>
</evidence>
<evidence type="ECO:0000256" key="3">
    <source>
        <dbReference type="ARBA" id="ARBA00022679"/>
    </source>
</evidence>
<dbReference type="EC" id="2.7.-.-" evidence="12"/>
<keyword evidence="13" id="KW-1185">Reference proteome</keyword>
<keyword evidence="4" id="KW-0547">Nucleotide-binding</keyword>
<feature type="domain" description="PAC" evidence="10">
    <location>
        <begin position="483"/>
        <end position="537"/>
    </location>
</feature>
<evidence type="ECO:0000256" key="5">
    <source>
        <dbReference type="ARBA" id="ARBA00022777"/>
    </source>
</evidence>
<reference evidence="12" key="1">
    <citation type="submission" date="2021-06" db="EMBL/GenBank/DDBJ databases">
        <authorList>
            <person name="Criscuolo A."/>
        </authorList>
    </citation>
    <scope>NUCLEOTIDE SEQUENCE</scope>
    <source>
        <strain evidence="12">CIP111600</strain>
    </source>
</reference>
<sequence>MSIKVKLTFCISLLVAFILMLNLSINYFSSKNRLQEAARQQMITIAEQISTTVEVSQQARQHMEDAIGEKLRSAAIAAKSELDPDIEKVSNAKLVELSRKLDVDHITLWKKLGNDIVALRSSDPKEINLSSRSWDYWHTAFLQLFEQYNVMIPQGQKLENYWSGPINYATSDPNVINKWGDYYDGTTNYMINPYVNAKAILDFQKTTGTEAVIAKMLDKNHNILEITGFDPQFFGKKPIIKIKQGIPVFNLDVRDIIFGTFSYADEQNDVFFIQRTIQSGSIETTEAKINGKHVIRSFIPIKAENPYVIGISFDQQAIVDMLNHQLFIHGIISLSLLLVTMGTSYVLAGLMIRPIHQILDVVGQVARGKFDSLIVSHRNDELGLLATQVNTMTNNLYDYTTRLKDAADELRTTKEYLESFVNHTSDGIHVSDLQGNVLQMNQAFENIFGWKQEEVYGKTLTNIPAEVQKEYEEQVTKMLQGESVTDYETIRYTKDSRVIDVSITISPIRDERGHIVAIASITRNITTRKQTEDVLRKSEKLSVIGQLAAGVAHEIRNPLTTLKGFVQLQKLQGSLKDNHLEIMLSELDRINFIVSEFLVLAKPQAVQYQLADVRDILLHVGKFLESQASLDNIQIDMKLDAAGIPLIQCESNQLKQVFINVLKNAMESMPGGGKIIVELDNPDPNRIVIRIIDHGCGISEEELNRIGEPFYTKKEQGNGLGLMVTQRIIHNHKGTLSIRSKPGEGTCVEITLMKG</sequence>
<dbReference type="RefSeq" id="WP_218096339.1">
    <property type="nucleotide sequence ID" value="NZ_CAJVAS010000086.1"/>
</dbReference>
<dbReference type="PANTHER" id="PTHR43065:SF34">
    <property type="entry name" value="SPORULATION KINASE A"/>
    <property type="match status" value="1"/>
</dbReference>
<dbReference type="PROSITE" id="PS50113">
    <property type="entry name" value="PAC"/>
    <property type="match status" value="1"/>
</dbReference>
<dbReference type="CDD" id="cd00082">
    <property type="entry name" value="HisKA"/>
    <property type="match status" value="1"/>
</dbReference>
<comment type="subcellular location">
    <subcellularLocation>
        <location evidence="1">Cell membrane</location>
    </subcellularLocation>
</comment>
<dbReference type="AlphaFoldDB" id="A0A916K9K7"/>
<keyword evidence="5" id="KW-0418">Kinase</keyword>
<dbReference type="EMBL" id="CAJVAS010000086">
    <property type="protein sequence ID" value="CAG7653080.1"/>
    <property type="molecule type" value="Genomic_DNA"/>
</dbReference>
<dbReference type="InterPro" id="IPR013656">
    <property type="entry name" value="PAS_4"/>
</dbReference>
<keyword evidence="2" id="KW-1003">Cell membrane</keyword>
<feature type="domain" description="HAMP" evidence="11">
    <location>
        <begin position="349"/>
        <end position="401"/>
    </location>
</feature>
<dbReference type="SMART" id="SM00091">
    <property type="entry name" value="PAS"/>
    <property type="match status" value="1"/>
</dbReference>